<keyword evidence="2" id="KW-1185">Reference proteome</keyword>
<accession>A0ABP1PNZ6</accession>
<sequence>MWKVEAKEFPVLNNSLEARMKMGAGNLRSPFNSFGLRTVFVIRTYYLTLFSTNQVGAAEVNKVPLKYCLRLVC</sequence>
<gene>
    <name evidence="1" type="ORF">ODALV1_LOCUS2148</name>
</gene>
<dbReference type="Proteomes" id="UP001642540">
    <property type="component" value="Unassembled WGS sequence"/>
</dbReference>
<comment type="caution">
    <text evidence="1">The sequence shown here is derived from an EMBL/GenBank/DDBJ whole genome shotgun (WGS) entry which is preliminary data.</text>
</comment>
<proteinExistence type="predicted"/>
<dbReference type="EMBL" id="CAXLJM020000007">
    <property type="protein sequence ID" value="CAL8072390.1"/>
    <property type="molecule type" value="Genomic_DNA"/>
</dbReference>
<protein>
    <submittedName>
        <fullName evidence="1">Uncharacterized protein</fullName>
    </submittedName>
</protein>
<reference evidence="1 2" key="1">
    <citation type="submission" date="2024-08" db="EMBL/GenBank/DDBJ databases">
        <authorList>
            <person name="Cucini C."/>
            <person name="Frati F."/>
        </authorList>
    </citation>
    <scope>NUCLEOTIDE SEQUENCE [LARGE SCALE GENOMIC DNA]</scope>
</reference>
<evidence type="ECO:0000313" key="2">
    <source>
        <dbReference type="Proteomes" id="UP001642540"/>
    </source>
</evidence>
<evidence type="ECO:0000313" key="1">
    <source>
        <dbReference type="EMBL" id="CAL8072390.1"/>
    </source>
</evidence>
<name>A0ABP1PNZ6_9HEXA</name>
<organism evidence="1 2">
    <name type="scientific">Orchesella dallaii</name>
    <dbReference type="NCBI Taxonomy" id="48710"/>
    <lineage>
        <taxon>Eukaryota</taxon>
        <taxon>Metazoa</taxon>
        <taxon>Ecdysozoa</taxon>
        <taxon>Arthropoda</taxon>
        <taxon>Hexapoda</taxon>
        <taxon>Collembola</taxon>
        <taxon>Entomobryomorpha</taxon>
        <taxon>Entomobryoidea</taxon>
        <taxon>Orchesellidae</taxon>
        <taxon>Orchesellinae</taxon>
        <taxon>Orchesella</taxon>
    </lineage>
</organism>